<dbReference type="AlphaFoldDB" id="A0A1I5V790"/>
<evidence type="ECO:0000313" key="2">
    <source>
        <dbReference type="Proteomes" id="UP000199356"/>
    </source>
</evidence>
<accession>A0A1I5V790</accession>
<sequence length="75" mass="8766">MNDRHHIPTRMQIINWHDGGPLPDAFEPWAFEEEELEELRQLCDEGPHVDILDAALRSLLPEHSVMSIMRAIEYC</sequence>
<dbReference type="RefSeq" id="WP_093425066.1">
    <property type="nucleotide sequence ID" value="NZ_FOXA01000028.1"/>
</dbReference>
<protein>
    <submittedName>
        <fullName evidence="1">Uncharacterized protein</fullName>
    </submittedName>
</protein>
<dbReference type="EMBL" id="FOXA01000028">
    <property type="protein sequence ID" value="SFQ03348.1"/>
    <property type="molecule type" value="Genomic_DNA"/>
</dbReference>
<keyword evidence="2" id="KW-1185">Reference proteome</keyword>
<gene>
    <name evidence="1" type="ORF">SAMN04488047_1282</name>
</gene>
<reference evidence="1 2" key="1">
    <citation type="submission" date="2016-10" db="EMBL/GenBank/DDBJ databases">
        <authorList>
            <person name="de Groot N.N."/>
        </authorList>
    </citation>
    <scope>NUCLEOTIDE SEQUENCE [LARGE SCALE GENOMIC DNA]</scope>
    <source>
        <strain evidence="1 2">DSM 19547</strain>
    </source>
</reference>
<dbReference type="Proteomes" id="UP000199356">
    <property type="component" value="Unassembled WGS sequence"/>
</dbReference>
<organism evidence="1 2">
    <name type="scientific">Tranquillimonas alkanivorans</name>
    <dbReference type="NCBI Taxonomy" id="441119"/>
    <lineage>
        <taxon>Bacteria</taxon>
        <taxon>Pseudomonadati</taxon>
        <taxon>Pseudomonadota</taxon>
        <taxon>Alphaproteobacteria</taxon>
        <taxon>Rhodobacterales</taxon>
        <taxon>Roseobacteraceae</taxon>
        <taxon>Tranquillimonas</taxon>
    </lineage>
</organism>
<evidence type="ECO:0000313" key="1">
    <source>
        <dbReference type="EMBL" id="SFQ03348.1"/>
    </source>
</evidence>
<proteinExistence type="predicted"/>
<dbReference type="STRING" id="441119.SAMN04488047_1282"/>
<name>A0A1I5V790_9RHOB</name>